<sequence length="358" mass="40743">MSIETAADNLESLNVHIPQLPGSYPVDEERPTLRRAKSTTDVFNIARYNEADPTRKSTHVDLGHSPPLPSPEYECYSTANRSRTPVVKAVGRLAPGTLSTPTVSQRSSSAPPEPSVSHDPSNRGDGQKRAMRKRLGTPVKEVISSLPRKFEEETITPLQDLDARLRNFSAYLMAKSGYIYVLYSKKLDLVKIGKSGDVHCRTKRISSQCSLPDLEEVFKSHRVPYPIHGEKLAHIELSNFRVKFSCNHLNASHNSGDEQIHREWFRVPKDVAIQTVQRWSAFIEMAFDMDYTKSAKEQSVDALPDIPAASIYEEESLLYRGRHHNDADIPERHHRLRHGRYQQWVEDVFTSNEFRRSV</sequence>
<evidence type="ECO:0000313" key="3">
    <source>
        <dbReference type="EMBL" id="KAF1988612.1"/>
    </source>
</evidence>
<dbReference type="AlphaFoldDB" id="A0A6G1H6C6"/>
<dbReference type="PANTHER" id="PTHR28094:SF1">
    <property type="entry name" value="MEIOTICALLY UP-REGULATED GENE 113 PROTEIN"/>
    <property type="match status" value="1"/>
</dbReference>
<evidence type="ECO:0000313" key="4">
    <source>
        <dbReference type="Proteomes" id="UP000800041"/>
    </source>
</evidence>
<protein>
    <recommendedName>
        <fullName evidence="2">Bacteriophage T5 Orf172 DNA-binding domain-containing protein</fullName>
    </recommendedName>
</protein>
<keyword evidence="4" id="KW-1185">Reference proteome</keyword>
<feature type="region of interest" description="Disordered" evidence="1">
    <location>
        <begin position="54"/>
        <end position="79"/>
    </location>
</feature>
<dbReference type="Pfam" id="PF10544">
    <property type="entry name" value="T5orf172"/>
    <property type="match status" value="1"/>
</dbReference>
<evidence type="ECO:0000256" key="1">
    <source>
        <dbReference type="SAM" id="MobiDB-lite"/>
    </source>
</evidence>
<dbReference type="InterPro" id="IPR053006">
    <property type="entry name" value="Meiosis_regulatory"/>
</dbReference>
<evidence type="ECO:0000259" key="2">
    <source>
        <dbReference type="SMART" id="SM00974"/>
    </source>
</evidence>
<dbReference type="EMBL" id="ML977148">
    <property type="protein sequence ID" value="KAF1988612.1"/>
    <property type="molecule type" value="Genomic_DNA"/>
</dbReference>
<dbReference type="SMART" id="SM00974">
    <property type="entry name" value="T5orf172"/>
    <property type="match status" value="1"/>
</dbReference>
<proteinExistence type="predicted"/>
<name>A0A6G1H6C6_9PEZI</name>
<dbReference type="InterPro" id="IPR018306">
    <property type="entry name" value="Phage_T5_Orf172_DNA-bd"/>
</dbReference>
<dbReference type="PANTHER" id="PTHR28094">
    <property type="entry name" value="MEIOTICALLY UP-REGULATED GENE 113 PROTEIN"/>
    <property type="match status" value="1"/>
</dbReference>
<accession>A0A6G1H6C6</accession>
<dbReference type="Proteomes" id="UP000800041">
    <property type="component" value="Unassembled WGS sequence"/>
</dbReference>
<feature type="compositionally biased region" description="Polar residues" evidence="1">
    <location>
        <begin position="97"/>
        <end position="110"/>
    </location>
</feature>
<reference evidence="3" key="1">
    <citation type="journal article" date="2020" name="Stud. Mycol.">
        <title>101 Dothideomycetes genomes: a test case for predicting lifestyles and emergence of pathogens.</title>
        <authorList>
            <person name="Haridas S."/>
            <person name="Albert R."/>
            <person name="Binder M."/>
            <person name="Bloem J."/>
            <person name="Labutti K."/>
            <person name="Salamov A."/>
            <person name="Andreopoulos B."/>
            <person name="Baker S."/>
            <person name="Barry K."/>
            <person name="Bills G."/>
            <person name="Bluhm B."/>
            <person name="Cannon C."/>
            <person name="Castanera R."/>
            <person name="Culley D."/>
            <person name="Daum C."/>
            <person name="Ezra D."/>
            <person name="Gonzalez J."/>
            <person name="Henrissat B."/>
            <person name="Kuo A."/>
            <person name="Liang C."/>
            <person name="Lipzen A."/>
            <person name="Lutzoni F."/>
            <person name="Magnuson J."/>
            <person name="Mondo S."/>
            <person name="Nolan M."/>
            <person name="Ohm R."/>
            <person name="Pangilinan J."/>
            <person name="Park H.-J."/>
            <person name="Ramirez L."/>
            <person name="Alfaro M."/>
            <person name="Sun H."/>
            <person name="Tritt A."/>
            <person name="Yoshinaga Y."/>
            <person name="Zwiers L.-H."/>
            <person name="Turgeon B."/>
            <person name="Goodwin S."/>
            <person name="Spatafora J."/>
            <person name="Crous P."/>
            <person name="Grigoriev I."/>
        </authorList>
    </citation>
    <scope>NUCLEOTIDE SEQUENCE</scope>
    <source>
        <strain evidence="3">CBS 113979</strain>
    </source>
</reference>
<organism evidence="3 4">
    <name type="scientific">Aulographum hederae CBS 113979</name>
    <dbReference type="NCBI Taxonomy" id="1176131"/>
    <lineage>
        <taxon>Eukaryota</taxon>
        <taxon>Fungi</taxon>
        <taxon>Dikarya</taxon>
        <taxon>Ascomycota</taxon>
        <taxon>Pezizomycotina</taxon>
        <taxon>Dothideomycetes</taxon>
        <taxon>Pleosporomycetidae</taxon>
        <taxon>Aulographales</taxon>
        <taxon>Aulographaceae</taxon>
    </lineage>
</organism>
<gene>
    <name evidence="3" type="ORF">K402DRAFT_419435</name>
</gene>
<dbReference type="OrthoDB" id="3511049at2759"/>
<feature type="region of interest" description="Disordered" evidence="1">
    <location>
        <begin position="92"/>
        <end position="138"/>
    </location>
</feature>
<feature type="domain" description="Bacteriophage T5 Orf172 DNA-binding" evidence="2">
    <location>
        <begin position="184"/>
        <end position="279"/>
    </location>
</feature>